<dbReference type="EMBL" id="HBUF01054593">
    <property type="protein sequence ID" value="CAG6623326.1"/>
    <property type="molecule type" value="Transcribed_RNA"/>
</dbReference>
<dbReference type="Pfam" id="PF00155">
    <property type="entry name" value="Aminotran_1_2"/>
    <property type="match status" value="1"/>
</dbReference>
<dbReference type="InterPro" id="IPR015422">
    <property type="entry name" value="PyrdxlP-dep_Trfase_small"/>
</dbReference>
<comment type="catalytic activity">
    <reaction evidence="7 8">
        <text>L-aspartate + 2-oxoglutarate = oxaloacetate + L-glutamate</text>
        <dbReference type="Rhea" id="RHEA:21824"/>
        <dbReference type="ChEBI" id="CHEBI:16452"/>
        <dbReference type="ChEBI" id="CHEBI:16810"/>
        <dbReference type="ChEBI" id="CHEBI:29985"/>
        <dbReference type="ChEBI" id="CHEBI:29991"/>
        <dbReference type="EC" id="2.6.1.1"/>
    </reaction>
</comment>
<evidence type="ECO:0000256" key="4">
    <source>
        <dbReference type="ARBA" id="ARBA00022576"/>
    </source>
</evidence>
<dbReference type="EMBL" id="HBUF01318908">
    <property type="protein sequence ID" value="CAG6694576.1"/>
    <property type="molecule type" value="Transcribed_RNA"/>
</dbReference>
<reference evidence="11" key="1">
    <citation type="submission" date="2021-05" db="EMBL/GenBank/DDBJ databases">
        <authorList>
            <person name="Alioto T."/>
            <person name="Alioto T."/>
            <person name="Gomez Garrido J."/>
        </authorList>
    </citation>
    <scope>NUCLEOTIDE SEQUENCE</scope>
</reference>
<dbReference type="InterPro" id="IPR015421">
    <property type="entry name" value="PyrdxlP-dep_Trfase_major"/>
</dbReference>
<dbReference type="InterPro" id="IPR004839">
    <property type="entry name" value="Aminotransferase_I/II_large"/>
</dbReference>
<dbReference type="EC" id="2.6.1.1" evidence="8"/>
<evidence type="ECO:0000256" key="2">
    <source>
        <dbReference type="ARBA" id="ARBA00007441"/>
    </source>
</evidence>
<dbReference type="Gene3D" id="3.90.1150.10">
    <property type="entry name" value="Aspartate Aminotransferase, domain 1"/>
    <property type="match status" value="1"/>
</dbReference>
<dbReference type="GO" id="GO:0004069">
    <property type="term" value="F:L-aspartate:2-oxoglutarate aminotransferase activity"/>
    <property type="evidence" value="ECO:0007669"/>
    <property type="project" value="UniProtKB-EC"/>
</dbReference>
<dbReference type="FunFam" id="3.40.640.10:FF:000066">
    <property type="entry name" value="Aspartate aminotransferase"/>
    <property type="match status" value="1"/>
</dbReference>
<evidence type="ECO:0000259" key="10">
    <source>
        <dbReference type="Pfam" id="PF00155"/>
    </source>
</evidence>
<dbReference type="GO" id="GO:0005739">
    <property type="term" value="C:mitochondrion"/>
    <property type="evidence" value="ECO:0007669"/>
    <property type="project" value="TreeGrafter"/>
</dbReference>
<evidence type="ECO:0000256" key="3">
    <source>
        <dbReference type="ARBA" id="ARBA00011738"/>
    </source>
</evidence>
<keyword evidence="5 8" id="KW-0808">Transferase</keyword>
<organism evidence="11">
    <name type="scientific">Cacopsylla melanoneura</name>
    <dbReference type="NCBI Taxonomy" id="428564"/>
    <lineage>
        <taxon>Eukaryota</taxon>
        <taxon>Metazoa</taxon>
        <taxon>Ecdysozoa</taxon>
        <taxon>Arthropoda</taxon>
        <taxon>Hexapoda</taxon>
        <taxon>Insecta</taxon>
        <taxon>Pterygota</taxon>
        <taxon>Neoptera</taxon>
        <taxon>Paraneoptera</taxon>
        <taxon>Hemiptera</taxon>
        <taxon>Sternorrhyncha</taxon>
        <taxon>Psylloidea</taxon>
        <taxon>Psyllidae</taxon>
        <taxon>Psyllinae</taxon>
        <taxon>Cacopsylla</taxon>
    </lineage>
</organism>
<protein>
    <recommendedName>
        <fullName evidence="8">Aspartate aminotransferase</fullName>
        <ecNumber evidence="8">2.6.1.1</ecNumber>
    </recommendedName>
</protein>
<dbReference type="AlphaFoldDB" id="A0A8D9FEH7"/>
<comment type="miscellaneous">
    <text evidence="8">In eukaryotes there are cytoplasmic, mitochondrial and chloroplastic isozymes.</text>
</comment>
<dbReference type="PRINTS" id="PR00799">
    <property type="entry name" value="TRANSAMINASE"/>
</dbReference>
<dbReference type="GO" id="GO:0030170">
    <property type="term" value="F:pyridoxal phosphate binding"/>
    <property type="evidence" value="ECO:0007669"/>
    <property type="project" value="InterPro"/>
</dbReference>
<proteinExistence type="inferred from homology"/>
<dbReference type="GO" id="GO:0006533">
    <property type="term" value="P:L-aspartate catabolic process"/>
    <property type="evidence" value="ECO:0007669"/>
    <property type="project" value="TreeGrafter"/>
</dbReference>
<dbReference type="EMBL" id="HBUF01653711">
    <property type="protein sequence ID" value="CAG6787405.1"/>
    <property type="molecule type" value="Transcribed_RNA"/>
</dbReference>
<dbReference type="InterPro" id="IPR015424">
    <property type="entry name" value="PyrdxlP-dep_Trfase"/>
</dbReference>
<name>A0A8D9FEH7_9HEMI</name>
<feature type="chain" id="PRO_5033956063" description="Aspartate aminotransferase" evidence="9">
    <location>
        <begin position="22"/>
        <end position="423"/>
    </location>
</feature>
<feature type="signal peptide" evidence="9">
    <location>
        <begin position="1"/>
        <end position="21"/>
    </location>
</feature>
<accession>A0A8D9FEH7</accession>
<sequence>MVHQPLKSALLLATLTIFVAADKSWFADVPMGPADKILGVADGFNKDSHPKKMNLGVGAYRGEDGKPYVLPSVKEAESRIFEKNLDHEYAQIGGDPKFGRLAAQLAYGEDFPAFKDNRMAIVQGISGSGSLRIGTAFLERFYPGVKTVYFPTPTWNGHIRFCTDANLDVGSYRYFDNRTNGLDFDGMMEDIKSIPERSILFLQVSSHNPTGVDLTNDQWHRVAEVVKERHLYPFFDLAYAGLTTGDFDGDAYSLRYFAKEIGQLCLAQSFSKNMGLYGERVGTFSVLTPSSDETERIMSQLKILIRGFYSNPPIHGARIVTEILSDPKLKAQWVEECQGMSKRISSIREELKCKILALGSKKNWDHITNQRGMFCFTGLTASQVQKLIKEHSVHLTNDGRISLGAVNKGNVDYLAGAMHAVTK</sequence>
<comment type="similarity">
    <text evidence="2">Belongs to the class-I pyridoxal-phosphate-dependent aminotransferase family.</text>
</comment>
<dbReference type="PROSITE" id="PS00105">
    <property type="entry name" value="AA_TRANSFER_CLASS_1"/>
    <property type="match status" value="1"/>
</dbReference>
<keyword evidence="4 8" id="KW-0032">Aminotransferase</keyword>
<dbReference type="FunFam" id="3.90.1150.10:FF:000001">
    <property type="entry name" value="Aspartate aminotransferase"/>
    <property type="match status" value="1"/>
</dbReference>
<keyword evidence="6" id="KW-0663">Pyridoxal phosphate</keyword>
<dbReference type="Gene3D" id="3.40.640.10">
    <property type="entry name" value="Type I PLP-dependent aspartate aminotransferase-like (Major domain)"/>
    <property type="match status" value="1"/>
</dbReference>
<dbReference type="EMBL" id="HBUF01653712">
    <property type="protein sequence ID" value="CAG6787406.1"/>
    <property type="molecule type" value="Transcribed_RNA"/>
</dbReference>
<evidence type="ECO:0000256" key="8">
    <source>
        <dbReference type="RuleBase" id="RU000480"/>
    </source>
</evidence>
<dbReference type="EMBL" id="HBUF01318910">
    <property type="protein sequence ID" value="CAG6694578.1"/>
    <property type="molecule type" value="Transcribed_RNA"/>
</dbReference>
<dbReference type="PANTHER" id="PTHR11879">
    <property type="entry name" value="ASPARTATE AMINOTRANSFERASE"/>
    <property type="match status" value="1"/>
</dbReference>
<evidence type="ECO:0000256" key="5">
    <source>
        <dbReference type="ARBA" id="ARBA00022679"/>
    </source>
</evidence>
<evidence type="ECO:0000256" key="1">
    <source>
        <dbReference type="ARBA" id="ARBA00001933"/>
    </source>
</evidence>
<dbReference type="EMBL" id="HBUF01318911">
    <property type="protein sequence ID" value="CAG6694579.1"/>
    <property type="molecule type" value="Transcribed_RNA"/>
</dbReference>
<dbReference type="InterPro" id="IPR004838">
    <property type="entry name" value="NHTrfase_class1_PyrdxlP-BS"/>
</dbReference>
<evidence type="ECO:0000313" key="11">
    <source>
        <dbReference type="EMBL" id="CAG6787406.1"/>
    </source>
</evidence>
<evidence type="ECO:0000256" key="7">
    <source>
        <dbReference type="ARBA" id="ARBA00049185"/>
    </source>
</evidence>
<evidence type="ECO:0000256" key="9">
    <source>
        <dbReference type="SAM" id="SignalP"/>
    </source>
</evidence>
<dbReference type="InterPro" id="IPR000796">
    <property type="entry name" value="Asp_trans"/>
</dbReference>
<comment type="cofactor">
    <cofactor evidence="1">
        <name>pyridoxal 5'-phosphate</name>
        <dbReference type="ChEBI" id="CHEBI:597326"/>
    </cofactor>
</comment>
<dbReference type="SUPFAM" id="SSF53383">
    <property type="entry name" value="PLP-dependent transferases"/>
    <property type="match status" value="1"/>
</dbReference>
<dbReference type="EMBL" id="HBUF01318909">
    <property type="protein sequence ID" value="CAG6694577.1"/>
    <property type="molecule type" value="Transcribed_RNA"/>
</dbReference>
<dbReference type="PANTHER" id="PTHR11879:SF22">
    <property type="entry name" value="ASPARTATE AMINOTRANSFERASE, MITOCHONDRIAL"/>
    <property type="match status" value="1"/>
</dbReference>
<dbReference type="NCBIfam" id="NF006719">
    <property type="entry name" value="PRK09257.1"/>
    <property type="match status" value="1"/>
</dbReference>
<evidence type="ECO:0000256" key="6">
    <source>
        <dbReference type="ARBA" id="ARBA00022898"/>
    </source>
</evidence>
<dbReference type="EMBL" id="HBUF01318912">
    <property type="protein sequence ID" value="CAG6694580.1"/>
    <property type="molecule type" value="Transcribed_RNA"/>
</dbReference>
<feature type="domain" description="Aminotransferase class I/classII large" evidence="10">
    <location>
        <begin position="51"/>
        <end position="417"/>
    </location>
</feature>
<keyword evidence="9" id="KW-0732">Signal</keyword>
<dbReference type="CDD" id="cd00609">
    <property type="entry name" value="AAT_like"/>
    <property type="match status" value="1"/>
</dbReference>
<comment type="subunit">
    <text evidence="3 8">Homodimer.</text>
</comment>